<proteinExistence type="predicted"/>
<protein>
    <submittedName>
        <fullName evidence="1">Uncharacterized protein</fullName>
    </submittedName>
</protein>
<comment type="caution">
    <text evidence="1">The sequence shown here is derived from an EMBL/GenBank/DDBJ whole genome shotgun (WGS) entry which is preliminary data.</text>
</comment>
<name>A0ACC1N3N9_9HYPO</name>
<evidence type="ECO:0000313" key="1">
    <source>
        <dbReference type="EMBL" id="KAJ2973857.1"/>
    </source>
</evidence>
<reference evidence="1" key="1">
    <citation type="submission" date="2022-08" db="EMBL/GenBank/DDBJ databases">
        <title>Genome Sequence of Lecanicillium fungicola.</title>
        <authorList>
            <person name="Buettner E."/>
        </authorList>
    </citation>
    <scope>NUCLEOTIDE SEQUENCE</scope>
    <source>
        <strain evidence="1">Babe33</strain>
    </source>
</reference>
<dbReference type="Proteomes" id="UP001143910">
    <property type="component" value="Unassembled WGS sequence"/>
</dbReference>
<accession>A0ACC1N3N9</accession>
<keyword evidence="2" id="KW-1185">Reference proteome</keyword>
<dbReference type="EMBL" id="JANJQO010000909">
    <property type="protein sequence ID" value="KAJ2973857.1"/>
    <property type="molecule type" value="Genomic_DNA"/>
</dbReference>
<evidence type="ECO:0000313" key="2">
    <source>
        <dbReference type="Proteomes" id="UP001143910"/>
    </source>
</evidence>
<organism evidence="1 2">
    <name type="scientific">Zarea fungicola</name>
    <dbReference type="NCBI Taxonomy" id="93591"/>
    <lineage>
        <taxon>Eukaryota</taxon>
        <taxon>Fungi</taxon>
        <taxon>Dikarya</taxon>
        <taxon>Ascomycota</taxon>
        <taxon>Pezizomycotina</taxon>
        <taxon>Sordariomycetes</taxon>
        <taxon>Hypocreomycetidae</taxon>
        <taxon>Hypocreales</taxon>
        <taxon>Cordycipitaceae</taxon>
        <taxon>Zarea</taxon>
    </lineage>
</organism>
<sequence length="212" mass="23280">MGETSSHHESHGGYTYCALATLSLLARSSASNKRSGSSDAHVHDSARLLKFLCHRQFIYHAEDEIEHEEDEENFIQKELEQLQFGDGPTVVGCNGRWNKKSDTCYFWWAAGGISLLDQSALFHSEPASNYLTGITQHKIGGFGKTAGAPPDIYHSYLGLTALAVMGEPKLKELDAELCSSADVSACIVKAREGLLAAERAREAANWENDGFW</sequence>
<gene>
    <name evidence="1" type="ORF">NQ176_g6372</name>
</gene>